<protein>
    <submittedName>
        <fullName evidence="2">Uncharacterized protein</fullName>
    </submittedName>
</protein>
<name>A0A3R7LBU0_9BURK</name>
<organism evidence="2 3">
    <name type="scientific">Paraburkholderia fungorum</name>
    <dbReference type="NCBI Taxonomy" id="134537"/>
    <lineage>
        <taxon>Bacteria</taxon>
        <taxon>Pseudomonadati</taxon>
        <taxon>Pseudomonadota</taxon>
        <taxon>Betaproteobacteria</taxon>
        <taxon>Burkholderiales</taxon>
        <taxon>Burkholderiaceae</taxon>
        <taxon>Paraburkholderia</taxon>
    </lineage>
</organism>
<dbReference type="Proteomes" id="UP000283709">
    <property type="component" value="Unassembled WGS sequence"/>
</dbReference>
<reference evidence="2 3" key="1">
    <citation type="submission" date="2016-07" db="EMBL/GenBank/DDBJ databases">
        <title>Genome analysis of Burkholderia fungorum ES3-20.</title>
        <authorList>
            <person name="Xu D."/>
            <person name="Yao R."/>
            <person name="Zheng S."/>
        </authorList>
    </citation>
    <scope>NUCLEOTIDE SEQUENCE [LARGE SCALE GENOMIC DNA]</scope>
    <source>
        <strain evidence="2 3">ES3-20</strain>
    </source>
</reference>
<proteinExistence type="predicted"/>
<evidence type="ECO:0000256" key="1">
    <source>
        <dbReference type="SAM" id="Phobius"/>
    </source>
</evidence>
<dbReference type="AlphaFoldDB" id="A0A3R7LBU0"/>
<keyword evidence="1" id="KW-0472">Membrane</keyword>
<comment type="caution">
    <text evidence="2">The sequence shown here is derived from an EMBL/GenBank/DDBJ whole genome shotgun (WGS) entry which is preliminary data.</text>
</comment>
<feature type="transmembrane region" description="Helical" evidence="1">
    <location>
        <begin position="37"/>
        <end position="58"/>
    </location>
</feature>
<dbReference type="EMBL" id="MCAS01000008">
    <property type="protein sequence ID" value="RKF48397.1"/>
    <property type="molecule type" value="Genomic_DNA"/>
</dbReference>
<evidence type="ECO:0000313" key="2">
    <source>
        <dbReference type="EMBL" id="RKF48397.1"/>
    </source>
</evidence>
<evidence type="ECO:0000313" key="3">
    <source>
        <dbReference type="Proteomes" id="UP000283709"/>
    </source>
</evidence>
<gene>
    <name evidence="2" type="ORF">BCY88_22015</name>
</gene>
<keyword evidence="1" id="KW-0812">Transmembrane</keyword>
<accession>A0A3R7LBU0</accession>
<sequence>MPLLPPGGFPFHWRAPLGLPHIDGDRITGGKAFLESFIEAIFCGFSGLGCFLGMRYLMFLRGHNVLR</sequence>
<keyword evidence="1" id="KW-1133">Transmembrane helix</keyword>